<protein>
    <submittedName>
        <fullName evidence="4">(rape) hypothetical protein</fullName>
    </submittedName>
</protein>
<proteinExistence type="inferred from homology"/>
<accession>A0A816ZQB0</accession>
<evidence type="ECO:0000313" key="4">
    <source>
        <dbReference type="EMBL" id="CAF2226721.1"/>
    </source>
</evidence>
<feature type="region of interest" description="Disordered" evidence="3">
    <location>
        <begin position="105"/>
        <end position="131"/>
    </location>
</feature>
<dbReference type="Pfam" id="PF00183">
    <property type="entry name" value="HSP90"/>
    <property type="match status" value="1"/>
</dbReference>
<dbReference type="GO" id="GO:0016887">
    <property type="term" value="F:ATP hydrolysis activity"/>
    <property type="evidence" value="ECO:0007669"/>
    <property type="project" value="InterPro"/>
</dbReference>
<dbReference type="GO" id="GO:0140662">
    <property type="term" value="F:ATP-dependent protein folding chaperone"/>
    <property type="evidence" value="ECO:0007669"/>
    <property type="project" value="InterPro"/>
</dbReference>
<feature type="compositionally biased region" description="Basic and acidic residues" evidence="3">
    <location>
        <begin position="112"/>
        <end position="131"/>
    </location>
</feature>
<name>A0A816ZQB0_BRANA</name>
<comment type="similarity">
    <text evidence="1">Belongs to the heat shock protein 90 family.</text>
</comment>
<dbReference type="InterPro" id="IPR001404">
    <property type="entry name" value="Hsp90_fam"/>
</dbReference>
<evidence type="ECO:0000256" key="1">
    <source>
        <dbReference type="ARBA" id="ARBA00008239"/>
    </source>
</evidence>
<reference evidence="4" key="1">
    <citation type="submission" date="2021-01" db="EMBL/GenBank/DDBJ databases">
        <authorList>
            <consortium name="Genoscope - CEA"/>
            <person name="William W."/>
        </authorList>
    </citation>
    <scope>NUCLEOTIDE SEQUENCE</scope>
</reference>
<keyword evidence="2" id="KW-0143">Chaperone</keyword>
<dbReference type="AlphaFoldDB" id="A0A816ZQB0"/>
<dbReference type="EMBL" id="HG994362">
    <property type="protein sequence ID" value="CAF2226721.1"/>
    <property type="molecule type" value="Genomic_DNA"/>
</dbReference>
<gene>
    <name evidence="4" type="ORF">DARMORV10_A08P09240.1</name>
</gene>
<dbReference type="Proteomes" id="UP001295469">
    <property type="component" value="Chromosome A08"/>
</dbReference>
<evidence type="ECO:0000256" key="3">
    <source>
        <dbReference type="SAM" id="MobiDB-lite"/>
    </source>
</evidence>
<dbReference type="GO" id="GO:0005524">
    <property type="term" value="F:ATP binding"/>
    <property type="evidence" value="ECO:0007669"/>
    <property type="project" value="InterPro"/>
</dbReference>
<dbReference type="Gene3D" id="3.30.230.80">
    <property type="match status" value="1"/>
</dbReference>
<dbReference type="GO" id="GO:0051082">
    <property type="term" value="F:unfolded protein binding"/>
    <property type="evidence" value="ECO:0007669"/>
    <property type="project" value="InterPro"/>
</dbReference>
<organism evidence="4">
    <name type="scientific">Brassica napus</name>
    <name type="common">Rape</name>
    <dbReference type="NCBI Taxonomy" id="3708"/>
    <lineage>
        <taxon>Eukaryota</taxon>
        <taxon>Viridiplantae</taxon>
        <taxon>Streptophyta</taxon>
        <taxon>Embryophyta</taxon>
        <taxon>Tracheophyta</taxon>
        <taxon>Spermatophyta</taxon>
        <taxon>Magnoliopsida</taxon>
        <taxon>eudicotyledons</taxon>
        <taxon>Gunneridae</taxon>
        <taxon>Pentapetalae</taxon>
        <taxon>rosids</taxon>
        <taxon>malvids</taxon>
        <taxon>Brassicales</taxon>
        <taxon>Brassicaceae</taxon>
        <taxon>Brassiceae</taxon>
        <taxon>Brassica</taxon>
    </lineage>
</organism>
<evidence type="ECO:0000256" key="2">
    <source>
        <dbReference type="ARBA" id="ARBA00023186"/>
    </source>
</evidence>
<sequence>MPKLFVDEVELEMIQLNKKKSWMAKLRENRRPEVERYQDCDLTNETRPIWLLNSKEVTKEEDNEFYIKAFNEWVGHQCISLLSWNMLLEVNYLSIYEAMEDSGRVSLNSNSNRDETRDGSLETRRKEAWLS</sequence>